<dbReference type="RefSeq" id="WP_259056941.1">
    <property type="nucleotide sequence ID" value="NZ_JANUCT010000019.1"/>
</dbReference>
<dbReference type="SMART" id="SM00065">
    <property type="entry name" value="GAF"/>
    <property type="match status" value="1"/>
</dbReference>
<dbReference type="InterPro" id="IPR029016">
    <property type="entry name" value="GAF-like_dom_sf"/>
</dbReference>
<dbReference type="CDD" id="cd01949">
    <property type="entry name" value="GGDEF"/>
    <property type="match status" value="1"/>
</dbReference>
<proteinExistence type="predicted"/>
<dbReference type="InterPro" id="IPR003018">
    <property type="entry name" value="GAF"/>
</dbReference>
<dbReference type="InterPro" id="IPR029787">
    <property type="entry name" value="Nucleotide_cyclase"/>
</dbReference>
<evidence type="ECO:0000259" key="3">
    <source>
        <dbReference type="PROSITE" id="PS50887"/>
    </source>
</evidence>
<dbReference type="SMART" id="SM00267">
    <property type="entry name" value="GGDEF"/>
    <property type="match status" value="1"/>
</dbReference>
<name>A0AAE3HNA0_9GAMM</name>
<dbReference type="GO" id="GO:1902201">
    <property type="term" value="P:negative regulation of bacterial-type flagellum-dependent cell motility"/>
    <property type="evidence" value="ECO:0007669"/>
    <property type="project" value="TreeGrafter"/>
</dbReference>
<dbReference type="GO" id="GO:0052621">
    <property type="term" value="F:diguanylate cyclase activity"/>
    <property type="evidence" value="ECO:0007669"/>
    <property type="project" value="UniProtKB-EC"/>
</dbReference>
<feature type="domain" description="GGDEF" evidence="3">
    <location>
        <begin position="207"/>
        <end position="328"/>
    </location>
</feature>
<dbReference type="Pfam" id="PF01590">
    <property type="entry name" value="GAF"/>
    <property type="match status" value="1"/>
</dbReference>
<protein>
    <recommendedName>
        <fullName evidence="1">diguanylate cyclase</fullName>
        <ecNumber evidence="1">2.7.7.65</ecNumber>
    </recommendedName>
</protein>
<dbReference type="SUPFAM" id="SSF55073">
    <property type="entry name" value="Nucleotide cyclase"/>
    <property type="match status" value="1"/>
</dbReference>
<evidence type="ECO:0000313" key="4">
    <source>
        <dbReference type="EMBL" id="MCS3904289.1"/>
    </source>
</evidence>
<dbReference type="Proteomes" id="UP001204445">
    <property type="component" value="Unassembled WGS sequence"/>
</dbReference>
<dbReference type="InterPro" id="IPR050469">
    <property type="entry name" value="Diguanylate_Cyclase"/>
</dbReference>
<gene>
    <name evidence="4" type="ORF">J2T55_002325</name>
</gene>
<evidence type="ECO:0000256" key="2">
    <source>
        <dbReference type="ARBA" id="ARBA00034247"/>
    </source>
</evidence>
<sequence>MSSSPSSPTPSPESLLPFADFEAASYAVLDYLRERINLRLWMVTRAEGDDWLVLAARDKAGLICPGSVFNWQDSFCYHMVAGRGPSIAPDASRVEVYSNSPIARTIRIGAYIGVPIMRTDGTLFGTLCGIDPEPQPEEIAAFQPVIELLSRQLATLFEFENQFEREQRLRERIEAEAMIDDMTSVYNRNGWEKLIEKEEQRCRRYGHTAGILIIDLDDLKDINDSEGHEAGDVLLHQAAKLLQQCNRASDVIARLGGDEFGILGVEMNSRQTEALGERVQQCLADGDINASVGWATRHGEVDINQAIKQADRMMYAHKRRRKHASTER</sequence>
<dbReference type="GO" id="GO:0005886">
    <property type="term" value="C:plasma membrane"/>
    <property type="evidence" value="ECO:0007669"/>
    <property type="project" value="TreeGrafter"/>
</dbReference>
<comment type="caution">
    <text evidence="4">The sequence shown here is derived from an EMBL/GenBank/DDBJ whole genome shotgun (WGS) entry which is preliminary data.</text>
</comment>
<dbReference type="Gene3D" id="3.30.70.270">
    <property type="match status" value="1"/>
</dbReference>
<dbReference type="NCBIfam" id="TIGR00254">
    <property type="entry name" value="GGDEF"/>
    <property type="match status" value="1"/>
</dbReference>
<accession>A0AAE3HNA0</accession>
<dbReference type="GO" id="GO:0043709">
    <property type="term" value="P:cell adhesion involved in single-species biofilm formation"/>
    <property type="evidence" value="ECO:0007669"/>
    <property type="project" value="TreeGrafter"/>
</dbReference>
<organism evidence="4 5">
    <name type="scientific">Methylohalomonas lacus</name>
    <dbReference type="NCBI Taxonomy" id="398773"/>
    <lineage>
        <taxon>Bacteria</taxon>
        <taxon>Pseudomonadati</taxon>
        <taxon>Pseudomonadota</taxon>
        <taxon>Gammaproteobacteria</taxon>
        <taxon>Methylohalomonadales</taxon>
        <taxon>Methylohalomonadaceae</taxon>
        <taxon>Methylohalomonas</taxon>
    </lineage>
</organism>
<dbReference type="PANTHER" id="PTHR45138">
    <property type="entry name" value="REGULATORY COMPONENTS OF SENSORY TRANSDUCTION SYSTEM"/>
    <property type="match status" value="1"/>
</dbReference>
<reference evidence="4" key="1">
    <citation type="submission" date="2022-08" db="EMBL/GenBank/DDBJ databases">
        <title>Genomic Encyclopedia of Type Strains, Phase III (KMG-III): the genomes of soil and plant-associated and newly described type strains.</title>
        <authorList>
            <person name="Whitman W."/>
        </authorList>
    </citation>
    <scope>NUCLEOTIDE SEQUENCE</scope>
    <source>
        <strain evidence="4">HMT 1</strain>
    </source>
</reference>
<dbReference type="PANTHER" id="PTHR45138:SF9">
    <property type="entry name" value="DIGUANYLATE CYCLASE DGCM-RELATED"/>
    <property type="match status" value="1"/>
</dbReference>
<dbReference type="Gene3D" id="3.30.450.40">
    <property type="match status" value="1"/>
</dbReference>
<evidence type="ECO:0000313" key="5">
    <source>
        <dbReference type="Proteomes" id="UP001204445"/>
    </source>
</evidence>
<dbReference type="EMBL" id="JANUCT010000019">
    <property type="protein sequence ID" value="MCS3904289.1"/>
    <property type="molecule type" value="Genomic_DNA"/>
</dbReference>
<dbReference type="InterPro" id="IPR043128">
    <property type="entry name" value="Rev_trsase/Diguanyl_cyclase"/>
</dbReference>
<dbReference type="Pfam" id="PF00990">
    <property type="entry name" value="GGDEF"/>
    <property type="match status" value="1"/>
</dbReference>
<dbReference type="AlphaFoldDB" id="A0AAE3HNA0"/>
<evidence type="ECO:0000256" key="1">
    <source>
        <dbReference type="ARBA" id="ARBA00012528"/>
    </source>
</evidence>
<comment type="catalytic activity">
    <reaction evidence="2">
        <text>2 GTP = 3',3'-c-di-GMP + 2 diphosphate</text>
        <dbReference type="Rhea" id="RHEA:24898"/>
        <dbReference type="ChEBI" id="CHEBI:33019"/>
        <dbReference type="ChEBI" id="CHEBI:37565"/>
        <dbReference type="ChEBI" id="CHEBI:58805"/>
        <dbReference type="EC" id="2.7.7.65"/>
    </reaction>
</comment>
<dbReference type="InterPro" id="IPR000160">
    <property type="entry name" value="GGDEF_dom"/>
</dbReference>
<dbReference type="EC" id="2.7.7.65" evidence="1"/>
<dbReference type="SUPFAM" id="SSF55781">
    <property type="entry name" value="GAF domain-like"/>
    <property type="match status" value="1"/>
</dbReference>
<dbReference type="PROSITE" id="PS50887">
    <property type="entry name" value="GGDEF"/>
    <property type="match status" value="1"/>
</dbReference>
<keyword evidence="5" id="KW-1185">Reference proteome</keyword>